<evidence type="ECO:0000256" key="1">
    <source>
        <dbReference type="ARBA" id="ARBA00023098"/>
    </source>
</evidence>
<dbReference type="Gene3D" id="3.40.1090.10">
    <property type="entry name" value="Cytosolic phospholipase A2 catalytic domain"/>
    <property type="match status" value="2"/>
</dbReference>
<keyword evidence="2" id="KW-0378">Hydrolase</keyword>
<dbReference type="GO" id="GO:0016042">
    <property type="term" value="P:lipid catabolic process"/>
    <property type="evidence" value="ECO:0007669"/>
    <property type="project" value="UniProtKB-UniRule"/>
</dbReference>
<dbReference type="PROSITE" id="PS51635">
    <property type="entry name" value="PNPLA"/>
    <property type="match status" value="1"/>
</dbReference>
<feature type="short sequence motif" description="DGA/G" evidence="2">
    <location>
        <begin position="204"/>
        <end position="206"/>
    </location>
</feature>
<accession>A0A3G5A3X1</accession>
<feature type="short sequence motif" description="GXSXG" evidence="2">
    <location>
        <begin position="71"/>
        <end position="75"/>
    </location>
</feature>
<dbReference type="InterPro" id="IPR002641">
    <property type="entry name" value="PNPLA_dom"/>
</dbReference>
<feature type="domain" description="PNPLA" evidence="3">
    <location>
        <begin position="38"/>
        <end position="217"/>
    </location>
</feature>
<feature type="active site" description="Nucleophile" evidence="2">
    <location>
        <position position="73"/>
    </location>
</feature>
<dbReference type="EMBL" id="MK072252">
    <property type="protein sequence ID" value="AYV80911.1"/>
    <property type="molecule type" value="Genomic_DNA"/>
</dbReference>
<reference evidence="4" key="1">
    <citation type="submission" date="2018-10" db="EMBL/GenBank/DDBJ databases">
        <title>Hidden diversity of soil giant viruses.</title>
        <authorList>
            <person name="Schulz F."/>
            <person name="Alteio L."/>
            <person name="Goudeau D."/>
            <person name="Ryan E.M."/>
            <person name="Malmstrom R.R."/>
            <person name="Blanchard J."/>
            <person name="Woyke T."/>
        </authorList>
    </citation>
    <scope>NUCLEOTIDE SEQUENCE</scope>
    <source>
        <strain evidence="4">HAV1</strain>
    </source>
</reference>
<gene>
    <name evidence="4" type="ORF">Harvfovirus10_9</name>
</gene>
<dbReference type="InterPro" id="IPR052580">
    <property type="entry name" value="Lipid_Hydrolase"/>
</dbReference>
<evidence type="ECO:0000313" key="4">
    <source>
        <dbReference type="EMBL" id="AYV80911.1"/>
    </source>
</evidence>
<keyword evidence="1 2" id="KW-0443">Lipid metabolism</keyword>
<evidence type="ECO:0000256" key="2">
    <source>
        <dbReference type="PROSITE-ProRule" id="PRU01161"/>
    </source>
</evidence>
<sequence length="305" mass="34225">MAINEESLQQELTELFNTNDNEEKFDEKFNMTTKKTKLILSGGGVKGFAHLGALKALHELNLLNDIDTYIGTSIGAFIACLLSIGYLPAELFEIISGIDLQKMKRVKLDNLLKLFGLDDGSGTQIILEKMFSAKNISSNITFQQLYEITKKKLIVTASCLNDKKAYYYSHDSFPDAPVILAVRMSMALPLYFAPVKYKNKTFVDGGCIDNYPIQLFNNCLEQVIGIYLTDVRDTVNEINNIEDMLIQITECLFEGIAVNSLKGFEKYSIKISLGQISIIDFQINQTAKQKLFDVGYKAVIQRCNG</sequence>
<dbReference type="SUPFAM" id="SSF52151">
    <property type="entry name" value="FabD/lysophospholipase-like"/>
    <property type="match status" value="1"/>
</dbReference>
<keyword evidence="2" id="KW-0442">Lipid degradation</keyword>
<dbReference type="InterPro" id="IPR016035">
    <property type="entry name" value="Acyl_Trfase/lysoPLipase"/>
</dbReference>
<feature type="short sequence motif" description="GXGXXG" evidence="2">
    <location>
        <begin position="42"/>
        <end position="47"/>
    </location>
</feature>
<dbReference type="Pfam" id="PF01734">
    <property type="entry name" value="Patatin"/>
    <property type="match status" value="1"/>
</dbReference>
<protein>
    <submittedName>
        <fullName evidence="4">Patatin-like phospholipase</fullName>
    </submittedName>
</protein>
<dbReference type="PANTHER" id="PTHR46394">
    <property type="entry name" value="ANNEXIN"/>
    <property type="match status" value="1"/>
</dbReference>
<proteinExistence type="predicted"/>
<evidence type="ECO:0000259" key="3">
    <source>
        <dbReference type="PROSITE" id="PS51635"/>
    </source>
</evidence>
<dbReference type="PANTHER" id="PTHR46394:SF1">
    <property type="entry name" value="PNPLA DOMAIN-CONTAINING PROTEIN"/>
    <property type="match status" value="1"/>
</dbReference>
<dbReference type="CDD" id="cd07207">
    <property type="entry name" value="Pat_ExoU_VipD_like"/>
    <property type="match status" value="1"/>
</dbReference>
<organism evidence="4">
    <name type="scientific">Harvfovirus sp</name>
    <dbReference type="NCBI Taxonomy" id="2487768"/>
    <lineage>
        <taxon>Viruses</taxon>
        <taxon>Varidnaviria</taxon>
        <taxon>Bamfordvirae</taxon>
        <taxon>Nucleocytoviricota</taxon>
        <taxon>Megaviricetes</taxon>
        <taxon>Imitervirales</taxon>
        <taxon>Mimiviridae</taxon>
        <taxon>Klosneuvirinae</taxon>
    </lineage>
</organism>
<name>A0A3G5A3X1_9VIRU</name>
<dbReference type="GO" id="GO:0016787">
    <property type="term" value="F:hydrolase activity"/>
    <property type="evidence" value="ECO:0007669"/>
    <property type="project" value="UniProtKB-UniRule"/>
</dbReference>
<feature type="active site" description="Proton acceptor" evidence="2">
    <location>
        <position position="204"/>
    </location>
</feature>